<evidence type="ECO:0000256" key="1">
    <source>
        <dbReference type="SAM" id="MobiDB-lite"/>
    </source>
</evidence>
<dbReference type="PROSITE" id="PS50076">
    <property type="entry name" value="DNAJ_2"/>
    <property type="match status" value="1"/>
</dbReference>
<name>A0A8T0IBE5_CERPU</name>
<dbReference type="Proteomes" id="UP000822688">
    <property type="component" value="Chromosome 4"/>
</dbReference>
<feature type="compositionally biased region" description="Low complexity" evidence="1">
    <location>
        <begin position="16"/>
        <end position="43"/>
    </location>
</feature>
<sequence length="168" mass="18231">MITSKAIPICRSPFQGESRMSSSSSASPKSVGLGSYSSSPRSRKSGSGMVAMAYAGANSVGNPHTTLGIAPGASKHEIKKAYRRLALQYHPDVCEGNHCTTTFQQINFAYETLLNATTPQFGEFEDDLSDNLEGFAGVGDDSWEDWEEWMGWEGAGTRDYSDHINYAT</sequence>
<dbReference type="InterPro" id="IPR050817">
    <property type="entry name" value="DjlA_DnaK_co-chaperone"/>
</dbReference>
<keyword evidence="4" id="KW-1185">Reference proteome</keyword>
<accession>A0A8T0IBE5</accession>
<dbReference type="Gene3D" id="1.10.287.110">
    <property type="entry name" value="DnaJ domain"/>
    <property type="match status" value="1"/>
</dbReference>
<feature type="region of interest" description="Disordered" evidence="1">
    <location>
        <begin position="13"/>
        <end position="43"/>
    </location>
</feature>
<dbReference type="Pfam" id="PF00226">
    <property type="entry name" value="DnaJ"/>
    <property type="match status" value="1"/>
</dbReference>
<gene>
    <name evidence="3" type="ORF">KC19_4G196600</name>
</gene>
<feature type="domain" description="J" evidence="2">
    <location>
        <begin position="62"/>
        <end position="125"/>
    </location>
</feature>
<evidence type="ECO:0000313" key="3">
    <source>
        <dbReference type="EMBL" id="KAG0580752.1"/>
    </source>
</evidence>
<evidence type="ECO:0000313" key="4">
    <source>
        <dbReference type="Proteomes" id="UP000822688"/>
    </source>
</evidence>
<dbReference type="CDD" id="cd06257">
    <property type="entry name" value="DnaJ"/>
    <property type="match status" value="1"/>
</dbReference>
<comment type="caution">
    <text evidence="3">The sequence shown here is derived from an EMBL/GenBank/DDBJ whole genome shotgun (WGS) entry which is preliminary data.</text>
</comment>
<dbReference type="SUPFAM" id="SSF46565">
    <property type="entry name" value="Chaperone J-domain"/>
    <property type="match status" value="1"/>
</dbReference>
<dbReference type="PRINTS" id="PR00625">
    <property type="entry name" value="JDOMAIN"/>
</dbReference>
<reference evidence="3" key="1">
    <citation type="submission" date="2020-06" db="EMBL/GenBank/DDBJ databases">
        <title>WGS assembly of Ceratodon purpureus strain R40.</title>
        <authorList>
            <person name="Carey S.B."/>
            <person name="Jenkins J."/>
            <person name="Shu S."/>
            <person name="Lovell J.T."/>
            <person name="Sreedasyam A."/>
            <person name="Maumus F."/>
            <person name="Tiley G.P."/>
            <person name="Fernandez-Pozo N."/>
            <person name="Barry K."/>
            <person name="Chen C."/>
            <person name="Wang M."/>
            <person name="Lipzen A."/>
            <person name="Daum C."/>
            <person name="Saski C.A."/>
            <person name="Payton A.C."/>
            <person name="Mcbreen J.C."/>
            <person name="Conrad R.E."/>
            <person name="Kollar L.M."/>
            <person name="Olsson S."/>
            <person name="Huttunen S."/>
            <person name="Landis J.B."/>
            <person name="Wickett N.J."/>
            <person name="Johnson M.G."/>
            <person name="Rensing S.A."/>
            <person name="Grimwood J."/>
            <person name="Schmutz J."/>
            <person name="Mcdaniel S.F."/>
        </authorList>
    </citation>
    <scope>NUCLEOTIDE SEQUENCE</scope>
    <source>
        <strain evidence="3">R40</strain>
    </source>
</reference>
<protein>
    <recommendedName>
        <fullName evidence="2">J domain-containing protein</fullName>
    </recommendedName>
</protein>
<dbReference type="InterPro" id="IPR001623">
    <property type="entry name" value="DnaJ_domain"/>
</dbReference>
<proteinExistence type="predicted"/>
<dbReference type="AlphaFoldDB" id="A0A8T0IBE5"/>
<evidence type="ECO:0000259" key="2">
    <source>
        <dbReference type="PROSITE" id="PS50076"/>
    </source>
</evidence>
<dbReference type="EMBL" id="CM026424">
    <property type="protein sequence ID" value="KAG0580752.1"/>
    <property type="molecule type" value="Genomic_DNA"/>
</dbReference>
<dbReference type="InterPro" id="IPR036869">
    <property type="entry name" value="J_dom_sf"/>
</dbReference>
<dbReference type="PANTHER" id="PTHR24074">
    <property type="entry name" value="CO-CHAPERONE PROTEIN DJLA"/>
    <property type="match status" value="1"/>
</dbReference>
<organism evidence="3 4">
    <name type="scientific">Ceratodon purpureus</name>
    <name type="common">Fire moss</name>
    <name type="synonym">Dicranum purpureum</name>
    <dbReference type="NCBI Taxonomy" id="3225"/>
    <lineage>
        <taxon>Eukaryota</taxon>
        <taxon>Viridiplantae</taxon>
        <taxon>Streptophyta</taxon>
        <taxon>Embryophyta</taxon>
        <taxon>Bryophyta</taxon>
        <taxon>Bryophytina</taxon>
        <taxon>Bryopsida</taxon>
        <taxon>Dicranidae</taxon>
        <taxon>Pseudoditrichales</taxon>
        <taxon>Ditrichaceae</taxon>
        <taxon>Ceratodon</taxon>
    </lineage>
</organism>
<dbReference type="SMART" id="SM00271">
    <property type="entry name" value="DnaJ"/>
    <property type="match status" value="1"/>
</dbReference>